<dbReference type="NCBIfam" id="NF041514">
    <property type="entry name" value="Legion_RtxA_N"/>
    <property type="match status" value="1"/>
</dbReference>
<proteinExistence type="predicted"/>
<dbReference type="Gene3D" id="3.40.50.410">
    <property type="entry name" value="von Willebrand factor, type A domain"/>
    <property type="match status" value="1"/>
</dbReference>
<evidence type="ECO:0000313" key="4">
    <source>
        <dbReference type="EMBL" id="SQG89487.1"/>
    </source>
</evidence>
<feature type="region of interest" description="Disordered" evidence="2">
    <location>
        <begin position="5556"/>
        <end position="5584"/>
    </location>
</feature>
<feature type="compositionally biased region" description="Basic and acidic residues" evidence="2">
    <location>
        <begin position="6025"/>
        <end position="6035"/>
    </location>
</feature>
<dbReference type="Proteomes" id="UP000249566">
    <property type="component" value="Chromosome 1"/>
</dbReference>
<dbReference type="Gene3D" id="2.150.10.10">
    <property type="entry name" value="Serralysin-like metalloprotease, C-terminal"/>
    <property type="match status" value="2"/>
</dbReference>
<feature type="compositionally biased region" description="Polar residues" evidence="2">
    <location>
        <begin position="6015"/>
        <end position="6024"/>
    </location>
</feature>
<evidence type="ECO:0000259" key="3">
    <source>
        <dbReference type="PROSITE" id="PS50234"/>
    </source>
</evidence>
<dbReference type="SUPFAM" id="SSF51120">
    <property type="entry name" value="beta-Roll"/>
    <property type="match status" value="2"/>
</dbReference>
<dbReference type="PROSITE" id="PS00330">
    <property type="entry name" value="HEMOLYSIN_CALCIUM"/>
    <property type="match status" value="3"/>
</dbReference>
<dbReference type="NCBIfam" id="TIGR03660">
    <property type="entry name" value="T1SS_rpt_143"/>
    <property type="match status" value="28"/>
</dbReference>
<dbReference type="InterPro" id="IPR019960">
    <property type="entry name" value="T1SS_VCA0849"/>
</dbReference>
<dbReference type="InterPro" id="IPR018511">
    <property type="entry name" value="Hemolysin-typ_Ca-bd_CS"/>
</dbReference>
<sequence length="6261" mass="624542">MLVESVIGIVRAVNGLLEKVNAQGQASLVKSGARLEEGDVLTLLSGEAYIQFIHGFPEALALGKPVKLDGISPTLQYGVEDLNEQLVQEAIAKGIDPSVILDVLGSAAAGAVAVGSGGDAFIIDPLFGFGQVTAGYPTGPISFAYEADTQQLFWFVPEETGVITESELTSEPESIPQIPQFTTNQAVLTVFEDALPSGIPDSAGQARIASSSLSSLLTSSPDVAASFAFNTNYGALPKLTSDGIDLVYSLSANNRTLSASIPNNGPTVMQFELTADGQLTQTLMDSIDHPTADSDDSEWMRLDLSPLIDVTFTRTSDGTVLESRTLPANAVIAGIQDDVPLVSATQMTSLVDEDGLAGGIAGGVGDVAGQAVAASGNVAALFQSGADAPLSYSLNPNTSGLPALSSGGVALTYAVSGNTLTASANGTDVFTFTLGSNGNYTFTLLAKLDHPAGADENDILINLGSVIRATDSDGDTVVAAADGLVVTVDDDTPIASTNKLTGVVDEDGLAGGLAGGVGDVAGQAVAASGNVAALFQSGADAPLSYSLNPNTSGLPALSSGGVALTYAVSGNTLTASANGTDVFTFTLGSNGNYTFTLLAKLDHPAGADENDILINLGSVIRATDSDGDTVVAAADGLVVTVDDDTPIASATKLTGVVDEDGLAGGLAGGTGDVAGQAVAASGNVAALFQSGADAPLSYSLNPNTSGLPALSSGGVALTYAVSGNTLTASANGTDVFTFTLGSNGNYTFTLLAKLDHPAGADENDILINLGSVIRATDSDGDTVVAAADGLVVTVDDDTPIASTNKLTGVVDEDGLAGGLAGGVGDVAGQAVAASGNVAALFQSGADAPLSYSLNPNTSGLPALSSGGVALTYAVSGNTLTASANGTDVFTFTLGSNGNYTFTLLAKLDHPAGADENDILINLGSVIRATDSDGDTVVAAADGLVVTVDDDTPIASTNKLTGVVDEDGLAGGLAGGVGDVAGQAVAASGNVAALFQSGADAPLSYSLNPNTSGLPALSSGGVALTYAVSGNTLTASANGTDVFTFTLGSNGNYTFTLLAKLDHPAGADENDILINLGSVIRATDSDGDTVVAAADGLVVTVDDDTPIASATKLTGVVDEDGLAGGLAGGVGDVAGQAVAASGNVAALFQSGADAPLSYSLNPNTSGLPALSSGGVALTYAVSGNTLTASAGSTQVFTFTLNANGNYTFTLLAKLDHPAGADENDILINLGSVIRATDSDGDTVVAAADGLVVTVDDDTPIASATKLTGVVDEDGLAGGLAGGVGDVAGQAVAASGNVAALFQSGADAPLSYSLNPNTSGLPALSSGGVALTYAVSGNTLTASANGTDVFTFTLGSNGNYTFTLLAKLDHPAGADENDILINLGSVIRATDSDGDTVVAAADGLVVTVDDDTPIASATKLTGVVDEDGLAGGLAGGVGDVAGQAVAASGNVAALFQSGADAPLSYSLNPNTSGLPALSSGGVALTYAVSGNTLTASANGTDVFTFTLGSNGNYTFTLLAKLDHPAGADENDILINLGSVIRATDSDGDTVVAAADGLVVTVDDDTPIASATKLTGVVDEDGLAGGLAGGTGDVAGQAVAASGNVAALFQSGADAPLSYSLNPNTSGLPALSSGGVALTYAVSGNTLTASANGTDVFTFTLGSNGNYTFTLLAKLDHPAGADENDILINLGSVIRATDSDGDTVVAAADGLVVTVDDDTPIASTNKLTGVVDEDGLAGGLAGGVGDVAGQAVAASGNVAALFQSGADAPLSYSLNPNTSGLPALSSGGVALTYAVSGNTLTASANGTDVFTFTLGSNGNYTFTLLAKLDHPAGADENDILINLGSVIRATDSDGDTVVAAADGLVVTVDDDTPIASTNKLTGVVDEDGLAGGLAGGVGDVAGQAVAASGNVAALFQSGADAPLSYSLNPNTSGLPALSSGGVALTYAVSGNTLTASAGSTQVFTFTLNANGNYTFTLLAKLDHPAGADENDILINLGSVIRATDSDGDTVVAAADGLVVTVDDDTPIASATKLTGVVDEDGLAGGLAGGTGDVAGQAVAASGNVAALFQSGADAPLSYSLNPNTSGLPALSSGGVALTYAVSGNTLTASANGTDVFTFTLGSNGNYTFTLLAKLDHPAGADENDILINLGSVIRATDSDGDTVVAAADGLVVTVDDDTPIASTNKLTGVVDEDGLAGGLAGGVGDVAGQAVAASGNVAALFQSGADAPLSYSLNPNTSGLPALSSGGVALTYAVSGNTLTASANGTDVFTFTLGSNGNYTFTLLAKLDHPAGADENDILINLGSVIRATDSDGDTVVAAADGLVVTVDDDTPIASATKLTGVVDEDGLAGGLAGGVGDVAGQAVAASGNVAALFQSGADAPLSYSLNPNTSGLPALSSGGVALTYAVSGNTLTASAGSTPVFTFTLNANGNYTFTLLAKLDHPAGADENDILINLGSVIRATDSDGDTVVAAADGLVVTVDDDTPIASATKLTGVVDEDGLAGGLAGGVGDVAGQAVAASGNVAALFQSGADAPLSYSLNPNTSGLPALSSGGVALTYAVSGNTLTASAGSTQVFTFTLNANGNYTFTLLAKLDHPAGADENDILINLGSVIRATDSDGDTVVAAADGLVVTVDDDTPIASATKLTGVVDEDGLAGGLAGGTGDVAGQAVAASGNVAALFQSGADAPLSYSLNPNTSGLPALSSGGVALTYAVSGNTLTASANGTDVFTFTLGSNGNYTFTLLAKLDHPAGADENDILINLGSVIRATDSDGDTVVAAADGLVVTVDDDTPIASATKLTGVVDEDGLAGGLAGGTGDVAGQAVAASGNVAALFQSGADAPLSYSLNPNTSGLPALSSGGVALTYAVSGNTLTASANGTDVFTFTLGSNGNYTFTLLAKLDHPAGADENDILINLGSVIRATDSDGDTVVAAADGLVVTVDDDTPIASTNKLTGVVDEDGLAGGLAGGVGDVAGQAVAASGNVAALFQSGADAPLSYSLNPNTSGLPALSSGGVALTYAVSGNTLTASANGTDVFTFTLGSNGNYTFTLLAKLDHPAGADENDILINLGSVIRATDSDGDTVVAAADGLVVTVDDDTPIASTNKLTGVVDEDGLAGGLAGGVGDVAGQAVAASGNVAALFQSGADAPLSYSLNPNTSGLPALSSGGVALTYAVSGNTLTASAGSTQVFTFTLNANGNYTFTLLAKLDHPAGADENDILINLGSVIRATDSDGDTVVAAADGLVVTVDDDTPIASATKLTGVVDEDGLAGGLAGGVGDVAGQAVAASGNVAALFQSGADAPLSYSLNPNTSGLPALSSGGVALTYAVSGNTLTASANGTDVFTFTLGSNGNYTFTLLAKLDHPAGADENDILINLGSVIRATDSDGDTVVAAADGLVVTVDDDTPIASATKLTGVVDEDGLAGGLAGGVGDVAGQAVAASGNVAALFQSGADAPLSYSLNPNTSGLPALSSGGVALTYAVSGNTLTASAGSTQVFTFTLNANGNYTFTLLAKLDHPAGADENDILINLGSVIRATDSDGDTVVAAADGLVVTVDDDTPIASTNKLTGVVDEDGLAGGLAGGVGDVAGQAVAASGNVAALFQSGADAPLSYSLNPNTSGLPALSSGGVALTYAVSGNTLTASAGSTQVFTFTLNANGNYTFTLLAKLDHPAGADENDILINLGSVIRATDSDGDTVVAAADGLVVTVDDDTPIASATKLTGVVDEDGLAGGLAGGTGDVAGQAVAASGNVAALFQSGADAPLSYSLNPNTSGLPALSSGGVALTYAVSGNTLTASANGTDVFTFTLGSNGNYTFTLLAKLDHPAGADENDILINLGSVIRATDSDGDTVVAAADGLVVTVDDDTPIASTNKLTGVVDEDGLAGGLAGGVGDVAGQAVAASGNVAALFQSGADAPLSYSLNPNTSGLPALSSGGVALTYAVSGNTLTASANGTDVFTFTLGSNGNYTFTLLAKLDHPAGADENDILINLGSVIRATDSDGDTVVAAADGLVVTVDDDTPIASATKLTGVVDEDGLAGGLAGGVGDVAGQAVAASGNVAALFQSGADAPLSYSLNPNTSGLPALSSGGVALTYAVSGNTLTASANGTDVFTFTLGSNGNYTFTLLAKLDHPAGADENDILINLGSVIRATDSDGDTVVAAADGLVVTVDDDTPVASATKLTGVVDEDGLAGGLAGGTGDVAGQAVAASGNVAALFQSGADAPLSYSLNPNTSGLPALSSGGVALTYAVSGNTLTASAGSTPVFTFTLNANGNYTFTLLAKLDHPAGADENDILINLGSVIRATDSDGDTVVAAADGLVVTVDDDTPIASATKLTGVVDEDGLAGGLAGGVGDVAGQAVAASGNVAALFQSGADAPLSYSLNPNTSGLPALSSGGVALTYAVSGNTLTASAGSTPVFTFTLNANGNYTFTLLAKLDHPAGADENDILINLGSVIRATDSDGDTVVAAADGLVVTVDDDTPIASATKLTGVVDEDGLAGGLAGGVGDVAGQAVAASGNVAALFQSGADAPLSYSLNPNTSGLPVLSSGGVALTYAVSGNTLTASAGSTQVFTFTLNANGNYTFTLLAKLDHPAGADENDILINLGSVIRATDSDGDTVVAAADGLVVTVDDDTPIAGAISVVADEDNLPRGNNDTASGDAAQSNLTGTLPVNFGADGAGSIDFQGMHGTTAVIGNTNITYNWNSGTNTLTAYKTGGALGIDDVFKIVVNPNTGAYTFTLLAAINHHAVADNTEGLVDPFVNLNYRVIDGDGDTAIGTLKVTIDDDMPKAFTPEEGFVTNQAGIVRTFDLDFDANIDNNVGADQPGTIAFSGITNGQLVTGTVDGVPNQTLTSGGSAIHYYVSGNNVVEGWINGGPGDVGSTIVFRTTLQPDMNYNASNDTYKFEIFQPISTSTNVSITNFNGVNATSREFIYLENASAPGEDILFSAYIRNDNGSFTDATVNTSTQGIGVNNQNMNDRENLRLDFVRNASTNGTTSNMTYEYDDHYTVNNFSFKIVQVTGNPPAGSIEVWVRAYNADDDDPTNNTVSSANNLAHQDALRDDPQVALTQILVNGVPVTPTAVNASGGYLISGLNLNDTITLRSANGYDRVEIENARSGAHGVSNSSLNGETFDIGLFSYNTIKTTPSEININMGLSLTDSDGDKITSSIEINLAPSVFKVGENVDDTSSSNILHRVGGDTGVVDGSGGADILVGDVGGVEIIGTTARIAFILDESGSMGQNFGGTTRLEVLKQTMTDILTELSNTPNASITVHLVKFASVVNGTGTFEITGGELQQALDFISGLQIQQGLLAGTNYEAALGQTIQWYNSQSGTVDVQQTLFFTDGAPTFYMDGNSTEYTNIARVYGNGSQTEEVLWENLFGEHAGNEATWDRFNHLGESHDRDLDGQQNYYVDTDGDGDFEIPQTLPNDLVKSVADTFNEVDALQAYGPLRAVSIADNFSVYLQEIDSTGQPYVADSPEVLQDILDELNPFNVLLAAGSDTIQANEENDLIFGDALFTDKLAEDEGLDLPKGSGWAVFEELEANHGWSRQDTLDYIKNHADELGRETVLSSGSKRSGGHDTISGGQGDDRIYGQEGNDIIDAGSGDDVIVGGTGNDTLTGGSGADQFILVKGQGGASAGAAPIDTITDFEVNIDKIVINGNNITGVSVSTPVSNTYTITVNYSDAATEHFKVTLSNGAVLNDSGKTHLNGVVISGGTATIDGTIVGAVLYLDLNANNQEDEGERLGITNQYGHVEWFVDLSKFDVNGDGQYVIGEARAVQTGGFDIDTGLSYEINLYGPVGSAVISPLTSLLQAQLEAGMDYETANAALVVRLGLPEGTQIISFNPITGSGEVLAQNAGVMTAAIQFAEIAAIHYSTDESHVSFAVFEAISKALLDLPEGIVADFSDRGFLQSISHHLGLDAQVTSDIIDYMATSQKALESSILTLAPGEDALTAISKIQHVTQGIYAQAIEMALIGYLPLDALKNMSAVLNAYADGDITDEQLNSFEDKLSAVVVNWEDNNVTDTSHQASLQTEHNVDDSSAKSEVNDELAQEVNTVITDFMDEHNIPVNYYNQQAQMAQETQEEQQPTEAQAEETTMHDDVVQDLLLDDHSLTMLANNPELNGGNGNDVLHGTTGNDFIRGGQGNDMMTGGGGVDTFFWLSGDEDGGVDTITDFKANPVDQSSDASVLNLSDLLSDADLETNSLDNYLNVSTTEEGDTAIKVDPNGNGNFDAPAQTIILEDVDLTAVFATNNSHDIVNQMIANGNLIVEQ</sequence>
<dbReference type="InterPro" id="IPR036465">
    <property type="entry name" value="vWFA_dom_sf"/>
</dbReference>
<organism evidence="4 5">
    <name type="scientific">Legionella pneumophila subsp. pascullei</name>
    <dbReference type="NCBI Taxonomy" id="91890"/>
    <lineage>
        <taxon>Bacteria</taxon>
        <taxon>Pseudomonadati</taxon>
        <taxon>Pseudomonadota</taxon>
        <taxon>Gammaproteobacteria</taxon>
        <taxon>Legionellales</taxon>
        <taxon>Legionellaceae</taxon>
        <taxon>Legionella</taxon>
    </lineage>
</organism>
<protein>
    <submittedName>
        <fullName evidence="4">Structural toxin protein RtxA</fullName>
    </submittedName>
</protein>
<dbReference type="NCBIfam" id="TIGR03661">
    <property type="entry name" value="T1SS_VCA0849"/>
    <property type="match status" value="1"/>
</dbReference>
<dbReference type="EMBL" id="LS483412">
    <property type="protein sequence ID" value="SQG89487.1"/>
    <property type="molecule type" value="Genomic_DNA"/>
</dbReference>
<dbReference type="Pfam" id="PF19116">
    <property type="entry name" value="DUF5801"/>
    <property type="match status" value="6"/>
</dbReference>
<dbReference type="Pfam" id="PF00353">
    <property type="entry name" value="HemolysinCabind"/>
    <property type="match status" value="3"/>
</dbReference>
<dbReference type="InterPro" id="IPR011049">
    <property type="entry name" value="Serralysin-like_metalloprot_C"/>
</dbReference>
<evidence type="ECO:0000256" key="1">
    <source>
        <dbReference type="ARBA" id="ARBA00022837"/>
    </source>
</evidence>
<dbReference type="Pfam" id="PF13519">
    <property type="entry name" value="VWA_2"/>
    <property type="match status" value="1"/>
</dbReference>
<dbReference type="GO" id="GO:0005509">
    <property type="term" value="F:calcium ion binding"/>
    <property type="evidence" value="ECO:0007669"/>
    <property type="project" value="InterPro"/>
</dbReference>
<dbReference type="SMART" id="SM00327">
    <property type="entry name" value="VWA"/>
    <property type="match status" value="1"/>
</dbReference>
<accession>A0AAX2IT33</accession>
<gene>
    <name evidence="4" type="primary">rtxA-2</name>
    <name evidence="4" type="ORF">NCTC12272_00670</name>
</gene>
<name>A0AAX2IT33_LEGPN</name>
<evidence type="ECO:0000256" key="2">
    <source>
        <dbReference type="SAM" id="MobiDB-lite"/>
    </source>
</evidence>
<dbReference type="SUPFAM" id="SSF53300">
    <property type="entry name" value="vWA-like"/>
    <property type="match status" value="1"/>
</dbReference>
<dbReference type="PROSITE" id="PS50234">
    <property type="entry name" value="VWFA"/>
    <property type="match status" value="1"/>
</dbReference>
<keyword evidence="1" id="KW-0106">Calcium</keyword>
<feature type="domain" description="VWFA" evidence="3">
    <location>
        <begin position="5216"/>
        <end position="5423"/>
    </location>
</feature>
<dbReference type="InterPro" id="IPR043824">
    <property type="entry name" value="DUF5801"/>
</dbReference>
<feature type="region of interest" description="Disordered" evidence="2">
    <location>
        <begin position="6015"/>
        <end position="6035"/>
    </location>
</feature>
<evidence type="ECO:0000313" key="5">
    <source>
        <dbReference type="Proteomes" id="UP000249566"/>
    </source>
</evidence>
<dbReference type="PRINTS" id="PR00313">
    <property type="entry name" value="CABNDNGRPT"/>
</dbReference>
<dbReference type="CDD" id="cd00198">
    <property type="entry name" value="vWFA"/>
    <property type="match status" value="1"/>
</dbReference>
<dbReference type="InterPro" id="IPR002035">
    <property type="entry name" value="VWF_A"/>
</dbReference>
<dbReference type="InterPro" id="IPR001343">
    <property type="entry name" value="Hemolysn_Ca-bd"/>
</dbReference>
<dbReference type="RefSeq" id="WP_061773202.1">
    <property type="nucleotide sequence ID" value="NZ_CP014255.2"/>
</dbReference>
<reference evidence="4 5" key="1">
    <citation type="submission" date="2018-06" db="EMBL/GenBank/DDBJ databases">
        <authorList>
            <consortium name="Pathogen Informatics"/>
            <person name="Doyle S."/>
        </authorList>
    </citation>
    <scope>NUCLEOTIDE SEQUENCE [LARGE SCALE GENOMIC DNA]</scope>
    <source>
        <strain evidence="4 5">NCTC12272</strain>
    </source>
</reference>
<dbReference type="InterPro" id="IPR019959">
    <property type="entry name" value="T1SS-143_rpt-cont_dom"/>
</dbReference>